<feature type="transmembrane region" description="Helical" evidence="1">
    <location>
        <begin position="164"/>
        <end position="183"/>
    </location>
</feature>
<evidence type="ECO:0000313" key="4">
    <source>
        <dbReference type="Proteomes" id="UP000484858"/>
    </source>
</evidence>
<keyword evidence="1" id="KW-0472">Membrane</keyword>
<dbReference type="Proteomes" id="UP000484858">
    <property type="component" value="Unassembled WGS sequence"/>
</dbReference>
<organism evidence="2 4">
    <name type="scientific">Gluconobacter oxydans NBRC 3293</name>
    <dbReference type="NCBI Taxonomy" id="1315969"/>
    <lineage>
        <taxon>Bacteria</taxon>
        <taxon>Pseudomonadati</taxon>
        <taxon>Pseudomonadota</taxon>
        <taxon>Alphaproteobacteria</taxon>
        <taxon>Acetobacterales</taxon>
        <taxon>Acetobacteraceae</taxon>
        <taxon>Gluconobacter</taxon>
    </lineage>
</organism>
<keyword evidence="1" id="KW-1133">Transmembrane helix</keyword>
<evidence type="ECO:0000313" key="3">
    <source>
        <dbReference type="EMBL" id="GEM18642.1"/>
    </source>
</evidence>
<feature type="transmembrane region" description="Helical" evidence="1">
    <location>
        <begin position="76"/>
        <end position="95"/>
    </location>
</feature>
<evidence type="ECO:0000256" key="1">
    <source>
        <dbReference type="SAM" id="Phobius"/>
    </source>
</evidence>
<keyword evidence="1" id="KW-0812">Transmembrane</keyword>
<evidence type="ECO:0000313" key="2">
    <source>
        <dbReference type="EMBL" id="GEM18416.1"/>
    </source>
</evidence>
<feature type="transmembrane region" description="Helical" evidence="1">
    <location>
        <begin position="50"/>
        <end position="70"/>
    </location>
</feature>
<sequence length="252" mass="28207">MNDGHSNDTLPTASEMPVQMPLGDLMLEIFAIQPPRSLERSMAERKELRVLAVLVAIYVAGGLCLSYRAWIPQPGLDAILIVVALVTVWALVSGIKNCVRAWKTRQTFFREMAQDVAETIPQSYQMVLRLKPYPREELLVARREYDRAATGVVDRVSALKMSDLPQAALLVLGYLAAQIMGWMQTIHAPVWRNGAFAAVAGIGLVYFFTFLLDLNLKLTRHRFLRIVDLLDEAIAAQKRDEELVKDAAKKSA</sequence>
<proteinExistence type="predicted"/>
<gene>
    <name evidence="2" type="ORF">NBRC3293_2913</name>
    <name evidence="3" type="ORF">NBRC3293_3139</name>
</gene>
<dbReference type="EMBL" id="BARJ01000021">
    <property type="protein sequence ID" value="GEM18642.1"/>
    <property type="molecule type" value="Genomic_DNA"/>
</dbReference>
<protein>
    <submittedName>
        <fullName evidence="2">Uncharacterized protein</fullName>
    </submittedName>
</protein>
<name>A0A829XDL2_GLUOY</name>
<accession>A0A829XDL2</accession>
<dbReference type="AlphaFoldDB" id="A0A829XDL2"/>
<reference evidence="2 4" key="1">
    <citation type="submission" date="2013-04" db="EMBL/GenBank/DDBJ databases">
        <title>Gluconobacter oxydans NBRC 3293 whole genome sequence.</title>
        <authorList>
            <person name="Matsutani M."/>
            <person name="Yakushi T."/>
            <person name="Matsushita K."/>
        </authorList>
    </citation>
    <scope>NUCLEOTIDE SEQUENCE [LARGE SCALE GENOMIC DNA]</scope>
    <source>
        <strain evidence="2 4">NBRC 3293</strain>
    </source>
</reference>
<feature type="transmembrane region" description="Helical" evidence="1">
    <location>
        <begin position="195"/>
        <end position="216"/>
    </location>
</feature>
<dbReference type="EMBL" id="BARJ01000014">
    <property type="protein sequence ID" value="GEM18416.1"/>
    <property type="molecule type" value="Genomic_DNA"/>
</dbReference>
<dbReference type="RefSeq" id="WP_172493770.1">
    <property type="nucleotide sequence ID" value="NZ_BARJ01000014.1"/>
</dbReference>
<comment type="caution">
    <text evidence="2">The sequence shown here is derived from an EMBL/GenBank/DDBJ whole genome shotgun (WGS) entry which is preliminary data.</text>
</comment>